<organism evidence="1 2">
    <name type="scientific">Pendulispora rubella</name>
    <dbReference type="NCBI Taxonomy" id="2741070"/>
    <lineage>
        <taxon>Bacteria</taxon>
        <taxon>Pseudomonadati</taxon>
        <taxon>Myxococcota</taxon>
        <taxon>Myxococcia</taxon>
        <taxon>Myxococcales</taxon>
        <taxon>Sorangiineae</taxon>
        <taxon>Pendulisporaceae</taxon>
        <taxon>Pendulispora</taxon>
    </lineage>
</organism>
<accession>A0ABZ2L7S3</accession>
<evidence type="ECO:0000313" key="2">
    <source>
        <dbReference type="Proteomes" id="UP001374803"/>
    </source>
</evidence>
<gene>
    <name evidence="1" type="ORF">LVJ94_06140</name>
</gene>
<reference evidence="1" key="1">
    <citation type="submission" date="2021-12" db="EMBL/GenBank/DDBJ databases">
        <title>Discovery of the Pendulisporaceae a myxobacterial family with distinct sporulation behavior and unique specialized metabolism.</title>
        <authorList>
            <person name="Garcia R."/>
            <person name="Popoff A."/>
            <person name="Bader C.D."/>
            <person name="Loehr J."/>
            <person name="Walesch S."/>
            <person name="Walt C."/>
            <person name="Boldt J."/>
            <person name="Bunk B."/>
            <person name="Haeckl F.J.F.P.J."/>
            <person name="Gunesch A.P."/>
            <person name="Birkelbach J."/>
            <person name="Nuebel U."/>
            <person name="Pietschmann T."/>
            <person name="Bach T."/>
            <person name="Mueller R."/>
        </authorList>
    </citation>
    <scope>NUCLEOTIDE SEQUENCE</scope>
    <source>
        <strain evidence="1">MSr11367</strain>
    </source>
</reference>
<evidence type="ECO:0000313" key="1">
    <source>
        <dbReference type="EMBL" id="WXB06812.1"/>
    </source>
</evidence>
<keyword evidence="2" id="KW-1185">Reference proteome</keyword>
<protein>
    <recommendedName>
        <fullName evidence="3">Ribbon-helix-helix protein CopG domain-containing protein</fullName>
    </recommendedName>
</protein>
<dbReference type="Proteomes" id="UP001374803">
    <property type="component" value="Chromosome"/>
</dbReference>
<dbReference type="RefSeq" id="WP_394836470.1">
    <property type="nucleotide sequence ID" value="NZ_CP089929.1"/>
</dbReference>
<name>A0ABZ2L7S3_9BACT</name>
<sequence length="72" mass="8075">MKEKKPFSLRLSAKLTARVDQCAQQLRDSGLEVSRTDVARMLIVRALDSVECKVDKLLFGMNEVSAARPPRT</sequence>
<proteinExistence type="predicted"/>
<dbReference type="EMBL" id="CP089983">
    <property type="protein sequence ID" value="WXB06812.1"/>
    <property type="molecule type" value="Genomic_DNA"/>
</dbReference>
<evidence type="ECO:0008006" key="3">
    <source>
        <dbReference type="Google" id="ProtNLM"/>
    </source>
</evidence>